<dbReference type="Proteomes" id="UP000249915">
    <property type="component" value="Plasmid pPmurDSM45305"/>
</dbReference>
<dbReference type="RefSeq" id="WP_112278791.1">
    <property type="nucleotide sequence ID" value="NZ_CM009984.1"/>
</dbReference>
<dbReference type="AlphaFoldDB" id="A0A2V4APF9"/>
<keyword evidence="1" id="KW-0614">Plasmid</keyword>
<keyword evidence="2" id="KW-1185">Reference proteome</keyword>
<comment type="caution">
    <text evidence="1">The sequence shown here is derived from an EMBL/GenBank/DDBJ whole genome shotgun (WGS) entry which is preliminary data.</text>
</comment>
<protein>
    <submittedName>
        <fullName evidence="1">Uncharacterized protein</fullName>
    </submittedName>
</protein>
<evidence type="ECO:0000313" key="2">
    <source>
        <dbReference type="Proteomes" id="UP000249915"/>
    </source>
</evidence>
<name>A0A2V4APF9_9PSEU</name>
<proteinExistence type="predicted"/>
<gene>
    <name evidence="1" type="ORF">BAY60_35720</name>
</gene>
<dbReference type="EMBL" id="MASW01000024">
    <property type="protein sequence ID" value="PXY16551.1"/>
    <property type="molecule type" value="Genomic_DNA"/>
</dbReference>
<accession>A0A2V4APF9</accession>
<organism evidence="1 2">
    <name type="scientific">Prauserella muralis</name>
    <dbReference type="NCBI Taxonomy" id="588067"/>
    <lineage>
        <taxon>Bacteria</taxon>
        <taxon>Bacillati</taxon>
        <taxon>Actinomycetota</taxon>
        <taxon>Actinomycetes</taxon>
        <taxon>Pseudonocardiales</taxon>
        <taxon>Pseudonocardiaceae</taxon>
        <taxon>Prauserella</taxon>
    </lineage>
</organism>
<sequence length="83" mass="8990">MSLLTQPPVVPAETETKRTHELSIGTEVVRRDGTSAFVTEVGADAKRIFVQLSNGEAKPFRRGRRWRVVARLAGGSVALLSAS</sequence>
<geneLocation type="plasmid" evidence="2">
    <name>ppmurdsm45305</name>
</geneLocation>
<reference evidence="1 2" key="1">
    <citation type="submission" date="2016-07" db="EMBL/GenBank/DDBJ databases">
        <title>Draft genome sequence of Prauserella muralis DSM 45305, isolated from a mould-covered wall in an indoor environment.</title>
        <authorList>
            <person name="Ruckert C."/>
            <person name="Albersmeier A."/>
            <person name="Jiang C.-L."/>
            <person name="Jiang Y."/>
            <person name="Kalinowski J."/>
            <person name="Schneider O."/>
            <person name="Winkler A."/>
            <person name="Zotchev S.B."/>
        </authorList>
    </citation>
    <scope>NUCLEOTIDE SEQUENCE [LARGE SCALE GENOMIC DNA]</scope>
    <source>
        <strain evidence="1 2">DSM 45305</strain>
        <plasmid evidence="2">ppmurdsm45305</plasmid>
    </source>
</reference>
<evidence type="ECO:0000313" key="1">
    <source>
        <dbReference type="EMBL" id="PXY16551.1"/>
    </source>
</evidence>